<evidence type="ECO:0000313" key="2">
    <source>
        <dbReference type="EMBL" id="ONH31896.1"/>
    </source>
</evidence>
<evidence type="ECO:0000256" key="1">
    <source>
        <dbReference type="ARBA" id="ARBA00005254"/>
    </source>
</evidence>
<dbReference type="Gene3D" id="3.90.226.10">
    <property type="entry name" value="2-enoyl-CoA Hydratase, Chain A, domain 1"/>
    <property type="match status" value="1"/>
</dbReference>
<dbReference type="PANTHER" id="PTHR43802:SF1">
    <property type="entry name" value="IP11341P-RELATED"/>
    <property type="match status" value="1"/>
</dbReference>
<dbReference type="Gene3D" id="1.10.12.10">
    <property type="entry name" value="Lyase 2-enoyl-coa Hydratase, Chain A, domain 2"/>
    <property type="match status" value="1"/>
</dbReference>
<organism evidence="2 3">
    <name type="scientific">Pseudofrankia asymbiotica</name>
    <dbReference type="NCBI Taxonomy" id="1834516"/>
    <lineage>
        <taxon>Bacteria</taxon>
        <taxon>Bacillati</taxon>
        <taxon>Actinomycetota</taxon>
        <taxon>Actinomycetes</taxon>
        <taxon>Frankiales</taxon>
        <taxon>Frankiaceae</taxon>
        <taxon>Pseudofrankia</taxon>
    </lineage>
</organism>
<dbReference type="Proteomes" id="UP000188929">
    <property type="component" value="Unassembled WGS sequence"/>
</dbReference>
<evidence type="ECO:0000313" key="3">
    <source>
        <dbReference type="Proteomes" id="UP000188929"/>
    </source>
</evidence>
<dbReference type="SUPFAM" id="SSF52096">
    <property type="entry name" value="ClpP/crotonase"/>
    <property type="match status" value="1"/>
</dbReference>
<protein>
    <submittedName>
        <fullName evidence="2">Enoyl-CoA hydratase</fullName>
    </submittedName>
</protein>
<sequence>MTTVWEVGVPESGARPLVLAEADGPVLTVTLNRPEKRNATNAEVLCRLYDAWRRLDEDDTLRVAILTGRGGTFCAGMDLAEIGRLRAGVRDNEWIIRLQDDPGISLAAYLKRYRPTKPIILAAEGYARAGGTEILQGTDIRVAGESAVFGVTEVRRGLFPMAGSAVRLRRQTGYAVAAEMLLTGEDLPARRAYELGLVNHVVPDGQALAKAREIADRIARNGPLAVKAILATLRETECLPEAEAFPIEERHGNAVMRSRDAVEGPTAFLEKREPVFTGS</sequence>
<comment type="similarity">
    <text evidence="1">Belongs to the enoyl-CoA hydratase/isomerase family.</text>
</comment>
<dbReference type="RefSeq" id="WP_076814684.1">
    <property type="nucleotide sequence ID" value="NZ_MOMC01000014.1"/>
</dbReference>
<gene>
    <name evidence="2" type="ORF">BL253_07050</name>
</gene>
<proteinExistence type="inferred from homology"/>
<dbReference type="InterPro" id="IPR014748">
    <property type="entry name" value="Enoyl-CoA_hydra_C"/>
</dbReference>
<dbReference type="AlphaFoldDB" id="A0A1V2IHE6"/>
<dbReference type="Pfam" id="PF00378">
    <property type="entry name" value="ECH_1"/>
    <property type="match status" value="1"/>
</dbReference>
<accession>A0A1V2IHE6</accession>
<dbReference type="InterPro" id="IPR029045">
    <property type="entry name" value="ClpP/crotonase-like_dom_sf"/>
</dbReference>
<dbReference type="EMBL" id="MOMC01000014">
    <property type="protein sequence ID" value="ONH31896.1"/>
    <property type="molecule type" value="Genomic_DNA"/>
</dbReference>
<keyword evidence="3" id="KW-1185">Reference proteome</keyword>
<reference evidence="3" key="1">
    <citation type="submission" date="2016-10" db="EMBL/GenBank/DDBJ databases">
        <title>Frankia sp. NRRL B-16386 Genome sequencing.</title>
        <authorList>
            <person name="Ghodhbane-Gtari F."/>
            <person name="Swanson E."/>
            <person name="Gueddou A."/>
            <person name="Hezbri K."/>
            <person name="Ktari K."/>
            <person name="Nouioui I."/>
            <person name="Morris K."/>
            <person name="Simpson S."/>
            <person name="Abebe-Akele F."/>
            <person name="Thomas K."/>
            <person name="Gtari M."/>
            <person name="Tisa L.S."/>
        </authorList>
    </citation>
    <scope>NUCLEOTIDE SEQUENCE [LARGE SCALE GENOMIC DNA]</scope>
    <source>
        <strain evidence="3">NRRL B-16386</strain>
    </source>
</reference>
<dbReference type="CDD" id="cd06558">
    <property type="entry name" value="crotonase-like"/>
    <property type="match status" value="1"/>
</dbReference>
<dbReference type="GO" id="GO:0003824">
    <property type="term" value="F:catalytic activity"/>
    <property type="evidence" value="ECO:0007669"/>
    <property type="project" value="UniProtKB-ARBA"/>
</dbReference>
<comment type="caution">
    <text evidence="2">The sequence shown here is derived from an EMBL/GenBank/DDBJ whole genome shotgun (WGS) entry which is preliminary data.</text>
</comment>
<dbReference type="NCBIfam" id="NF005864">
    <property type="entry name" value="PRK07799.1"/>
    <property type="match status" value="1"/>
</dbReference>
<name>A0A1V2IHE6_9ACTN</name>
<dbReference type="STRING" id="1834516.BL253_07050"/>
<dbReference type="InterPro" id="IPR001753">
    <property type="entry name" value="Enoyl-CoA_hydra/iso"/>
</dbReference>
<dbReference type="PANTHER" id="PTHR43802">
    <property type="entry name" value="ENOYL-COA HYDRATASE"/>
    <property type="match status" value="1"/>
</dbReference>